<keyword evidence="1" id="KW-0732">Signal</keyword>
<comment type="caution">
    <text evidence="3">The sequence shown here is derived from an EMBL/GenBank/DDBJ whole genome shotgun (WGS) entry which is preliminary data.</text>
</comment>
<sequence>MKKLLLTAAAVFAFGFANAQDVKFGVKAGLNLGTLTGDLENAFVNSDMKMRTSFNAGGFAEIKLSDKFAIQPEILYSVEGGKQDVSGESEKLIWDLAYVNIPVMAKFYPIEKLSIEAGPQIGFLTKAEATFDGETVADFKDDSKSTAISLNLGAGYDFTKNIFGSIRYNLGMTNIIDENDFDSKSNVLSLSVGYKF</sequence>
<protein>
    <submittedName>
        <fullName evidence="3">PorT family protein</fullName>
    </submittedName>
</protein>
<dbReference type="Gene3D" id="2.40.160.20">
    <property type="match status" value="1"/>
</dbReference>
<feature type="domain" description="Outer membrane protein beta-barrel" evidence="2">
    <location>
        <begin position="18"/>
        <end position="176"/>
    </location>
</feature>
<evidence type="ECO:0000313" key="3">
    <source>
        <dbReference type="EMBL" id="MCL9807829.1"/>
    </source>
</evidence>
<evidence type="ECO:0000313" key="4">
    <source>
        <dbReference type="Proteomes" id="UP001317191"/>
    </source>
</evidence>
<dbReference type="InterPro" id="IPR011250">
    <property type="entry name" value="OMP/PagP_B-barrel"/>
</dbReference>
<dbReference type="Pfam" id="PF13568">
    <property type="entry name" value="OMP_b-brl_2"/>
    <property type="match status" value="1"/>
</dbReference>
<dbReference type="RefSeq" id="WP_250590396.1">
    <property type="nucleotide sequence ID" value="NZ_JAMLJM010000001.1"/>
</dbReference>
<gene>
    <name evidence="3" type="ORF">NAT50_00465</name>
</gene>
<dbReference type="EMBL" id="JAMLJM010000001">
    <property type="protein sequence ID" value="MCL9807829.1"/>
    <property type="molecule type" value="Genomic_DNA"/>
</dbReference>
<accession>A0ABT0TJZ7</accession>
<proteinExistence type="predicted"/>
<organism evidence="3 4">
    <name type="scientific">Flavobacterium luminosum</name>
    <dbReference type="NCBI Taxonomy" id="2949086"/>
    <lineage>
        <taxon>Bacteria</taxon>
        <taxon>Pseudomonadati</taxon>
        <taxon>Bacteroidota</taxon>
        <taxon>Flavobacteriia</taxon>
        <taxon>Flavobacteriales</taxon>
        <taxon>Flavobacteriaceae</taxon>
        <taxon>Flavobacterium</taxon>
    </lineage>
</organism>
<name>A0ABT0TJZ7_9FLAO</name>
<dbReference type="Proteomes" id="UP001317191">
    <property type="component" value="Unassembled WGS sequence"/>
</dbReference>
<reference evidence="3 4" key="1">
    <citation type="submission" date="2022-05" db="EMBL/GenBank/DDBJ databases">
        <title>Flavobacterium sp., isolated from activated sludge.</title>
        <authorList>
            <person name="Ran Q."/>
        </authorList>
    </citation>
    <scope>NUCLEOTIDE SEQUENCE [LARGE SCALE GENOMIC DNA]</scope>
    <source>
        <strain evidence="3 4">HXWNR70</strain>
    </source>
</reference>
<feature type="chain" id="PRO_5045366430" evidence="1">
    <location>
        <begin position="20"/>
        <end position="196"/>
    </location>
</feature>
<keyword evidence="4" id="KW-1185">Reference proteome</keyword>
<feature type="signal peptide" evidence="1">
    <location>
        <begin position="1"/>
        <end position="19"/>
    </location>
</feature>
<evidence type="ECO:0000259" key="2">
    <source>
        <dbReference type="Pfam" id="PF13568"/>
    </source>
</evidence>
<evidence type="ECO:0000256" key="1">
    <source>
        <dbReference type="SAM" id="SignalP"/>
    </source>
</evidence>
<dbReference type="InterPro" id="IPR025665">
    <property type="entry name" value="Beta-barrel_OMP_2"/>
</dbReference>
<dbReference type="SUPFAM" id="SSF56925">
    <property type="entry name" value="OMPA-like"/>
    <property type="match status" value="1"/>
</dbReference>